<accession>A0A7R9CM47</accession>
<feature type="domain" description="Protein kinase" evidence="2">
    <location>
        <begin position="31"/>
        <end position="363"/>
    </location>
</feature>
<dbReference type="InterPro" id="IPR047173">
    <property type="entry name" value="STRAD_A/B-like"/>
</dbReference>
<sequence length="406" mass="44991">MASLVLTDSSQLTSDSGPMGSLVLTDSSQLTSDSQHLGIKAVKEMLNFESNPAHYQTCSTLSTCYEEVAVVQLARHLPSGSLVAVKKFNMDRPKEEANLIQHEIILTRQLQHHNVLPYCASFVVGSEVCVVSPFMAFGSCQNLLSNHFIDGLPELAIAHIMRDILQGLDYIHKKGYIHRAIRASHILVSACGRACLSGLRYACHIVENGRWQRNIHSFPLSTSRNLNWLSPELLEQNIHGYNEKSDLYSVGVTVCELANGVVPFAGMPNTLMLTEKVRGCAPLLFDCTTLPLYEELDPNQQTLNVHHADSGVGDSVASTSNVQYKAMQERRFTEAFHQFAELCLHKDPVLRPSANQMLAHSFFKQCRRGSATVPELLYPVTPTCERRVDSQGIGNFSSVRFISDSS</sequence>
<proteinExistence type="inferred from homology"/>
<dbReference type="GO" id="GO:0043539">
    <property type="term" value="F:protein serine/threonine kinase activator activity"/>
    <property type="evidence" value="ECO:0007669"/>
    <property type="project" value="InterPro"/>
</dbReference>
<dbReference type="Gene3D" id="3.30.200.20">
    <property type="entry name" value="Phosphorylase Kinase, domain 1"/>
    <property type="match status" value="1"/>
</dbReference>
<dbReference type="CDD" id="cd08216">
    <property type="entry name" value="PK_STRAD"/>
    <property type="match status" value="1"/>
</dbReference>
<dbReference type="PANTHER" id="PTHR48014">
    <property type="entry name" value="SERINE/THREONINE-PROTEIN KINASE FRAY2"/>
    <property type="match status" value="1"/>
</dbReference>
<dbReference type="EMBL" id="OD000479">
    <property type="protein sequence ID" value="CAD7397812.1"/>
    <property type="molecule type" value="Genomic_DNA"/>
</dbReference>
<dbReference type="PANTHER" id="PTHR48014:SF21">
    <property type="entry name" value="SERINE_THREONINE-PROTEIN KINASE FRAY2"/>
    <property type="match status" value="1"/>
</dbReference>
<organism evidence="3">
    <name type="scientific">Timema poppense</name>
    <name type="common">Walking stick</name>
    <dbReference type="NCBI Taxonomy" id="170557"/>
    <lineage>
        <taxon>Eukaryota</taxon>
        <taxon>Metazoa</taxon>
        <taxon>Ecdysozoa</taxon>
        <taxon>Arthropoda</taxon>
        <taxon>Hexapoda</taxon>
        <taxon>Insecta</taxon>
        <taxon>Pterygota</taxon>
        <taxon>Neoptera</taxon>
        <taxon>Polyneoptera</taxon>
        <taxon>Phasmatodea</taxon>
        <taxon>Timematodea</taxon>
        <taxon>Timematoidea</taxon>
        <taxon>Timematidae</taxon>
        <taxon>Timema</taxon>
    </lineage>
</organism>
<evidence type="ECO:0000256" key="1">
    <source>
        <dbReference type="ARBA" id="ARBA00008874"/>
    </source>
</evidence>
<dbReference type="GO" id="GO:1902554">
    <property type="term" value="C:serine/threonine protein kinase complex"/>
    <property type="evidence" value="ECO:0007669"/>
    <property type="project" value="TreeGrafter"/>
</dbReference>
<dbReference type="Gene3D" id="1.10.510.10">
    <property type="entry name" value="Transferase(Phosphotransferase) domain 1"/>
    <property type="match status" value="1"/>
</dbReference>
<dbReference type="InterPro" id="IPR011009">
    <property type="entry name" value="Kinase-like_dom_sf"/>
</dbReference>
<dbReference type="InterPro" id="IPR000719">
    <property type="entry name" value="Prot_kinase_dom"/>
</dbReference>
<name>A0A7R9CM47_TIMPO</name>
<evidence type="ECO:0000313" key="3">
    <source>
        <dbReference type="EMBL" id="CAD7397812.1"/>
    </source>
</evidence>
<dbReference type="GO" id="GO:0005524">
    <property type="term" value="F:ATP binding"/>
    <property type="evidence" value="ECO:0007669"/>
    <property type="project" value="InterPro"/>
</dbReference>
<evidence type="ECO:0000259" key="2">
    <source>
        <dbReference type="PROSITE" id="PS50011"/>
    </source>
</evidence>
<dbReference type="GO" id="GO:0004672">
    <property type="term" value="F:protein kinase activity"/>
    <property type="evidence" value="ECO:0007669"/>
    <property type="project" value="InterPro"/>
</dbReference>
<comment type="similarity">
    <text evidence="1">Belongs to the protein kinase superfamily. STE Ser/Thr protein kinase family. STE20 subfamily.</text>
</comment>
<dbReference type="AlphaFoldDB" id="A0A7R9CM47"/>
<protein>
    <recommendedName>
        <fullName evidence="2">Protein kinase domain-containing protein</fullName>
    </recommendedName>
</protein>
<reference evidence="3" key="1">
    <citation type="submission" date="2020-11" db="EMBL/GenBank/DDBJ databases">
        <authorList>
            <person name="Tran Van P."/>
        </authorList>
    </citation>
    <scope>NUCLEOTIDE SEQUENCE</scope>
</reference>
<gene>
    <name evidence="3" type="ORF">TPSB3V08_LOCUS1371</name>
</gene>
<dbReference type="SUPFAM" id="SSF56112">
    <property type="entry name" value="Protein kinase-like (PK-like)"/>
    <property type="match status" value="1"/>
</dbReference>
<dbReference type="Pfam" id="PF00069">
    <property type="entry name" value="Pkinase"/>
    <property type="match status" value="1"/>
</dbReference>
<dbReference type="PROSITE" id="PS50011">
    <property type="entry name" value="PROTEIN_KINASE_DOM"/>
    <property type="match status" value="1"/>
</dbReference>
<dbReference type="GO" id="GO:0006611">
    <property type="term" value="P:protein export from nucleus"/>
    <property type="evidence" value="ECO:0007669"/>
    <property type="project" value="TreeGrafter"/>
</dbReference>